<keyword evidence="2" id="KW-1133">Transmembrane helix</keyword>
<dbReference type="SMART" id="SM00312">
    <property type="entry name" value="PX"/>
    <property type="match status" value="1"/>
</dbReference>
<feature type="region of interest" description="Disordered" evidence="1">
    <location>
        <begin position="255"/>
        <end position="283"/>
    </location>
</feature>
<dbReference type="InterPro" id="IPR001683">
    <property type="entry name" value="PX_dom"/>
</dbReference>
<feature type="compositionally biased region" description="Acidic residues" evidence="1">
    <location>
        <begin position="829"/>
        <end position="849"/>
    </location>
</feature>
<dbReference type="InterPro" id="IPR024555">
    <property type="entry name" value="PX-associated"/>
</dbReference>
<dbReference type="InterPro" id="IPR036871">
    <property type="entry name" value="PX_dom_sf"/>
</dbReference>
<dbReference type="PROSITE" id="PS50195">
    <property type="entry name" value="PX"/>
    <property type="match status" value="1"/>
</dbReference>
<organism evidence="4 5">
    <name type="scientific">Amanita thiersii Skay4041</name>
    <dbReference type="NCBI Taxonomy" id="703135"/>
    <lineage>
        <taxon>Eukaryota</taxon>
        <taxon>Fungi</taxon>
        <taxon>Dikarya</taxon>
        <taxon>Basidiomycota</taxon>
        <taxon>Agaricomycotina</taxon>
        <taxon>Agaricomycetes</taxon>
        <taxon>Agaricomycetidae</taxon>
        <taxon>Agaricales</taxon>
        <taxon>Pluteineae</taxon>
        <taxon>Amanitaceae</taxon>
        <taxon>Amanita</taxon>
    </lineage>
</organism>
<feature type="domain" description="PX" evidence="3">
    <location>
        <begin position="201"/>
        <end position="352"/>
    </location>
</feature>
<dbReference type="PANTHER" id="PTHR47185">
    <property type="entry name" value="PX DOMAIN-CONTAINING PROTEIN YPR097W"/>
    <property type="match status" value="1"/>
</dbReference>
<dbReference type="EMBL" id="KZ301977">
    <property type="protein sequence ID" value="PFH52746.1"/>
    <property type="molecule type" value="Genomic_DNA"/>
</dbReference>
<dbReference type="Pfam" id="PF00787">
    <property type="entry name" value="PX"/>
    <property type="match status" value="1"/>
</dbReference>
<dbReference type="SUPFAM" id="SSF64268">
    <property type="entry name" value="PX domain"/>
    <property type="match status" value="1"/>
</dbReference>
<evidence type="ECO:0000256" key="1">
    <source>
        <dbReference type="SAM" id="MobiDB-lite"/>
    </source>
</evidence>
<dbReference type="CDD" id="cd06869">
    <property type="entry name" value="PX_UP2_fungi"/>
    <property type="match status" value="1"/>
</dbReference>
<dbReference type="GO" id="GO:0035091">
    <property type="term" value="F:phosphatidylinositol binding"/>
    <property type="evidence" value="ECO:0007669"/>
    <property type="project" value="InterPro"/>
</dbReference>
<dbReference type="Gene3D" id="3.30.1520.10">
    <property type="entry name" value="Phox-like domain"/>
    <property type="match status" value="1"/>
</dbReference>
<dbReference type="InterPro" id="IPR024554">
    <property type="entry name" value="LEC1-like_C"/>
</dbReference>
<dbReference type="Pfam" id="PF12825">
    <property type="entry name" value="DUF3818"/>
    <property type="match status" value="1"/>
</dbReference>
<feature type="compositionally biased region" description="Low complexity" evidence="1">
    <location>
        <begin position="272"/>
        <end position="283"/>
    </location>
</feature>
<keyword evidence="5" id="KW-1185">Reference proteome</keyword>
<keyword evidence="2" id="KW-0472">Membrane</keyword>
<feature type="transmembrane region" description="Helical" evidence="2">
    <location>
        <begin position="960"/>
        <end position="981"/>
    </location>
</feature>
<accession>A0A2A9NXS5</accession>
<sequence length="993" mass="111879">MDDAVLTPVRAHYLKKALVLLQFRHELALISSTDPPFNTLHPNAALIGTSTSSISTLSYLGLPFTPPPKNAPFLDLPFLRYIFRQFVMSFPFLAAAPKDFYSAKLQPFIASVLARGIAMEDGVSELLVDHTENKKSQDNHHQHPSHHKLLAKLERHLALFLGATTRLIETEQVVRLSQTDLDRLDNIATKRSKRNKDVVQVNVVCVRTVIDKGRVRSRAHQEFIVKTSRTGQPDVYVSRRYGDFRTLAKELAKAHPDEHIRQPPQKDKTLVSAPPSAAMSPLSPSYTQVSMTLLDHTTNGFPTSVQSPTPSRLAREKNRLTLRAYLHSLMSSSIIASSPVLRSFLLSGPTTLTEEERDDVKAREEADRLREEGRKKFAKEIADRVDGLRDAIKSVKGDIMGKDGLTHVFATIKVTPDVRDLPDNYKSVIEWARISLASTIFHQFVASDNASETFASLKRIHGLMPYFMLKAALKISNPVAMIRSVLDLFLAQPFGGKSLLQRMCTGSLTEEVRALQEEIEHVKDKVDDPVMCAKVRQFVYAPRDIQEMFKLDAASNGIHILIAILRSAEGPVLSRPQMHRLARAHRAYTAYVKHRASLADSDSDDGPQDEDAWLIEDLKVLTHLHSRLRDREQLIELIFEGFTADLLKDIITIFYAPLAQVYKAASIADSFNDLQNFINDLIKTVEQVEELSQEDPHRTVQAFIDLVQRHEQSFYHFVHKVHSKGEGLFDSLMRWIELFLNVTREGLGEPISLEFLLPHTGKERQDILSEVDKVALYHYKLKVLYEDKLRRRFRRAQSQSDANAEDEATQTLVNDVVGEISFGELAQADADEVAAEGTDDSDTEEESSEYDSISSSEDTDSRGHAIGSTAQQPSTHAQQGQQSRQPMRSQTITTPQAVSQLEGQRRRTLSLKSSRSMTFSTSVPRPNTSPHTPPVPPLPIKEKKKKTLVEPPELIHIPKLLPVFVEMVSLTFLTPCISCLLTRTQMRERLRPR</sequence>
<dbReference type="InterPro" id="IPR047168">
    <property type="entry name" value="LEC1-like"/>
</dbReference>
<evidence type="ECO:0000259" key="3">
    <source>
        <dbReference type="PROSITE" id="PS50195"/>
    </source>
</evidence>
<dbReference type="STRING" id="703135.A0A2A9NXS5"/>
<dbReference type="PANTHER" id="PTHR47185:SF1">
    <property type="entry name" value="PX DOMAIN-CONTAINING PROTEIN YPR097W"/>
    <property type="match status" value="1"/>
</dbReference>
<reference evidence="4 5" key="1">
    <citation type="submission" date="2014-02" db="EMBL/GenBank/DDBJ databases">
        <title>Transposable element dynamics among asymbiotic and ectomycorrhizal Amanita fungi.</title>
        <authorList>
            <consortium name="DOE Joint Genome Institute"/>
            <person name="Hess J."/>
            <person name="Skrede I."/>
            <person name="Wolfe B."/>
            <person name="LaButti K."/>
            <person name="Ohm R.A."/>
            <person name="Grigoriev I.V."/>
            <person name="Pringle A."/>
        </authorList>
    </citation>
    <scope>NUCLEOTIDE SEQUENCE [LARGE SCALE GENOMIC DNA]</scope>
    <source>
        <strain evidence="4 5">SKay4041</strain>
    </source>
</reference>
<gene>
    <name evidence="4" type="ORF">AMATHDRAFT_73878</name>
</gene>
<protein>
    <recommendedName>
        <fullName evidence="3">PX domain-containing protein</fullName>
    </recommendedName>
</protein>
<evidence type="ECO:0000256" key="2">
    <source>
        <dbReference type="SAM" id="Phobius"/>
    </source>
</evidence>
<keyword evidence="2" id="KW-0812">Transmembrane</keyword>
<dbReference type="OrthoDB" id="2117459at2759"/>
<dbReference type="AlphaFoldDB" id="A0A2A9NXS5"/>
<feature type="compositionally biased region" description="Basic and acidic residues" evidence="1">
    <location>
        <begin position="255"/>
        <end position="269"/>
    </location>
</feature>
<evidence type="ECO:0000313" key="5">
    <source>
        <dbReference type="Proteomes" id="UP000242287"/>
    </source>
</evidence>
<feature type="region of interest" description="Disordered" evidence="1">
    <location>
        <begin position="827"/>
        <end position="940"/>
    </location>
</feature>
<evidence type="ECO:0000313" key="4">
    <source>
        <dbReference type="EMBL" id="PFH52746.1"/>
    </source>
</evidence>
<dbReference type="Proteomes" id="UP000242287">
    <property type="component" value="Unassembled WGS sequence"/>
</dbReference>
<dbReference type="Pfam" id="PF12828">
    <property type="entry name" value="PXB"/>
    <property type="match status" value="1"/>
</dbReference>
<proteinExistence type="predicted"/>
<feature type="compositionally biased region" description="Polar residues" evidence="1">
    <location>
        <begin position="868"/>
        <end position="902"/>
    </location>
</feature>
<name>A0A2A9NXS5_9AGAR</name>